<dbReference type="SUPFAM" id="SSF51735">
    <property type="entry name" value="NAD(P)-binding Rossmann-fold domains"/>
    <property type="match status" value="1"/>
</dbReference>
<dbReference type="RefSeq" id="WP_121682271.1">
    <property type="nucleotide sequence ID" value="NZ_RCVZ01000018.1"/>
</dbReference>
<dbReference type="GO" id="GO:0016020">
    <property type="term" value="C:membrane"/>
    <property type="evidence" value="ECO:0007669"/>
    <property type="project" value="TreeGrafter"/>
</dbReference>
<dbReference type="OrthoDB" id="9775296at2"/>
<dbReference type="PRINTS" id="PR00080">
    <property type="entry name" value="SDRFAMILY"/>
</dbReference>
<dbReference type="InterPro" id="IPR002347">
    <property type="entry name" value="SDR_fam"/>
</dbReference>
<dbReference type="AlphaFoldDB" id="A0A3L7JRP8"/>
<keyword evidence="2" id="KW-0560">Oxidoreductase</keyword>
<name>A0A3L7JRP8_9BACI</name>
<dbReference type="Gene3D" id="3.40.50.720">
    <property type="entry name" value="NAD(P)-binding Rossmann-like Domain"/>
    <property type="match status" value="1"/>
</dbReference>
<evidence type="ECO:0000256" key="2">
    <source>
        <dbReference type="ARBA" id="ARBA00023002"/>
    </source>
</evidence>
<dbReference type="PROSITE" id="PS00061">
    <property type="entry name" value="ADH_SHORT"/>
    <property type="match status" value="1"/>
</dbReference>
<dbReference type="InterPro" id="IPR036291">
    <property type="entry name" value="NAD(P)-bd_dom_sf"/>
</dbReference>
<dbReference type="PANTHER" id="PTHR44196">
    <property type="entry name" value="DEHYDROGENASE/REDUCTASE SDR FAMILY MEMBER 7B"/>
    <property type="match status" value="1"/>
</dbReference>
<dbReference type="PRINTS" id="PR00081">
    <property type="entry name" value="GDHRDH"/>
</dbReference>
<dbReference type="EMBL" id="RCVZ01000018">
    <property type="protein sequence ID" value="RLQ92381.1"/>
    <property type="molecule type" value="Genomic_DNA"/>
</dbReference>
<dbReference type="Pfam" id="PF00106">
    <property type="entry name" value="adh_short"/>
    <property type="match status" value="1"/>
</dbReference>
<dbReference type="CDD" id="cd05233">
    <property type="entry name" value="SDR_c"/>
    <property type="match status" value="1"/>
</dbReference>
<dbReference type="Proteomes" id="UP000276770">
    <property type="component" value="Unassembled WGS sequence"/>
</dbReference>
<evidence type="ECO:0000313" key="5">
    <source>
        <dbReference type="Proteomes" id="UP000276770"/>
    </source>
</evidence>
<comment type="caution">
    <text evidence="4">The sequence shown here is derived from an EMBL/GenBank/DDBJ whole genome shotgun (WGS) entry which is preliminary data.</text>
</comment>
<protein>
    <submittedName>
        <fullName evidence="4">SDR family oxidoreductase</fullName>
    </submittedName>
</protein>
<evidence type="ECO:0000256" key="3">
    <source>
        <dbReference type="RuleBase" id="RU000363"/>
    </source>
</evidence>
<dbReference type="GO" id="GO:0016491">
    <property type="term" value="F:oxidoreductase activity"/>
    <property type="evidence" value="ECO:0007669"/>
    <property type="project" value="UniProtKB-KW"/>
</dbReference>
<dbReference type="InterPro" id="IPR020904">
    <property type="entry name" value="Sc_DH/Rdtase_CS"/>
</dbReference>
<gene>
    <name evidence="4" type="ORF">D9X91_19210</name>
</gene>
<evidence type="ECO:0000313" key="4">
    <source>
        <dbReference type="EMBL" id="RLQ92381.1"/>
    </source>
</evidence>
<comment type="similarity">
    <text evidence="1 3">Belongs to the short-chain dehydrogenases/reductases (SDR) family.</text>
</comment>
<organism evidence="4 5">
    <name type="scientific">Falsibacillus albus</name>
    <dbReference type="NCBI Taxonomy" id="2478915"/>
    <lineage>
        <taxon>Bacteria</taxon>
        <taxon>Bacillati</taxon>
        <taxon>Bacillota</taxon>
        <taxon>Bacilli</taxon>
        <taxon>Bacillales</taxon>
        <taxon>Bacillaceae</taxon>
        <taxon>Falsibacillus</taxon>
    </lineage>
</organism>
<proteinExistence type="inferred from homology"/>
<reference evidence="4 5" key="1">
    <citation type="submission" date="2018-10" db="EMBL/GenBank/DDBJ databases">
        <title>Falsibacillus sp. genome draft.</title>
        <authorList>
            <person name="Shi S."/>
        </authorList>
    </citation>
    <scope>NUCLEOTIDE SEQUENCE [LARGE SCALE GENOMIC DNA]</scope>
    <source>
        <strain evidence="4 5">GY 10110</strain>
    </source>
</reference>
<evidence type="ECO:0000256" key="1">
    <source>
        <dbReference type="ARBA" id="ARBA00006484"/>
    </source>
</evidence>
<accession>A0A3L7JRP8</accession>
<dbReference type="PANTHER" id="PTHR44196:SF1">
    <property type="entry name" value="DEHYDROGENASE_REDUCTASE SDR FAMILY MEMBER 7B"/>
    <property type="match status" value="1"/>
</dbReference>
<sequence length="222" mass="24537">MTKIAITGAGTGLGKELALQYAQSGNELHLIGRTQSSLEKTANDIREKGAEANIHIADLTSEAEVHNVFTTIGSLDILINNAGIGYFGEFLESTTDEMDKMFEINSFAPIYTSRAVLPIFKEKDHGTIINIISTAGLRGKKNEALYVSSKFALRGFTESLQKEYEETGIRIVGAYMGGMNTPFWDDTDHIKDKSRLRSPQEIAEIIVSESREKTEIIIESKK</sequence>
<keyword evidence="5" id="KW-1185">Reference proteome</keyword>